<dbReference type="EC" id="3.2.2.6" evidence="1"/>
<dbReference type="Gene3D" id="3.40.50.10140">
    <property type="entry name" value="Toll/interleukin-1 receptor homology (TIR) domain"/>
    <property type="match status" value="1"/>
</dbReference>
<dbReference type="PRINTS" id="PR00364">
    <property type="entry name" value="DISEASERSIST"/>
</dbReference>
<dbReference type="InterPro" id="IPR042197">
    <property type="entry name" value="Apaf_helical"/>
</dbReference>
<dbReference type="EMBL" id="JAWXYG010000003">
    <property type="protein sequence ID" value="KAK4278727.1"/>
    <property type="molecule type" value="Genomic_DNA"/>
</dbReference>
<keyword evidence="4" id="KW-0378">Hydrolase</keyword>
<keyword evidence="2" id="KW-0433">Leucine-rich repeat</keyword>
<dbReference type="PROSITE" id="PS50104">
    <property type="entry name" value="TIR"/>
    <property type="match status" value="1"/>
</dbReference>
<dbReference type="FunFam" id="3.40.50.10140:FF:000007">
    <property type="entry name" value="Disease resistance protein (TIR-NBS-LRR class)"/>
    <property type="match status" value="1"/>
</dbReference>
<dbReference type="Gene3D" id="1.10.8.430">
    <property type="entry name" value="Helical domain of apoptotic protease-activating factors"/>
    <property type="match status" value="1"/>
</dbReference>
<dbReference type="InterPro" id="IPR044974">
    <property type="entry name" value="Disease_R_plants"/>
</dbReference>
<evidence type="ECO:0000256" key="4">
    <source>
        <dbReference type="ARBA" id="ARBA00022801"/>
    </source>
</evidence>
<dbReference type="GO" id="GO:0007165">
    <property type="term" value="P:signal transduction"/>
    <property type="evidence" value="ECO:0007669"/>
    <property type="project" value="InterPro"/>
</dbReference>
<keyword evidence="9" id="KW-1185">Reference proteome</keyword>
<evidence type="ECO:0000313" key="8">
    <source>
        <dbReference type="EMBL" id="KAK4278727.1"/>
    </source>
</evidence>
<comment type="caution">
    <text evidence="8">The sequence shown here is derived from an EMBL/GenBank/DDBJ whole genome shotgun (WGS) entry which is preliminary data.</text>
</comment>
<feature type="domain" description="TIR" evidence="7">
    <location>
        <begin position="20"/>
        <end position="190"/>
    </location>
</feature>
<evidence type="ECO:0000256" key="2">
    <source>
        <dbReference type="ARBA" id="ARBA00022614"/>
    </source>
</evidence>
<evidence type="ECO:0000259" key="7">
    <source>
        <dbReference type="PROSITE" id="PS50104"/>
    </source>
</evidence>
<dbReference type="InterPro" id="IPR003591">
    <property type="entry name" value="Leu-rich_rpt_typical-subtyp"/>
</dbReference>
<dbReference type="GO" id="GO:0006952">
    <property type="term" value="P:defense response"/>
    <property type="evidence" value="ECO:0007669"/>
    <property type="project" value="InterPro"/>
</dbReference>
<evidence type="ECO:0000256" key="3">
    <source>
        <dbReference type="ARBA" id="ARBA00022737"/>
    </source>
</evidence>
<gene>
    <name evidence="8" type="ORF">QN277_016533</name>
</gene>
<dbReference type="Pfam" id="PF00931">
    <property type="entry name" value="NB-ARC"/>
    <property type="match status" value="1"/>
</dbReference>
<name>A0AAE1MWU9_9FABA</name>
<dbReference type="GO" id="GO:0043531">
    <property type="term" value="F:ADP binding"/>
    <property type="evidence" value="ECO:0007669"/>
    <property type="project" value="InterPro"/>
</dbReference>
<dbReference type="PANTHER" id="PTHR11017">
    <property type="entry name" value="LEUCINE-RICH REPEAT-CONTAINING PROTEIN"/>
    <property type="match status" value="1"/>
</dbReference>
<dbReference type="AlphaFoldDB" id="A0AAE1MWU9"/>
<dbReference type="SMART" id="SM00255">
    <property type="entry name" value="TIR"/>
    <property type="match status" value="1"/>
</dbReference>
<dbReference type="Pfam" id="PF01582">
    <property type="entry name" value="TIR"/>
    <property type="match status" value="1"/>
</dbReference>
<dbReference type="Gene3D" id="3.80.10.10">
    <property type="entry name" value="Ribonuclease Inhibitor"/>
    <property type="match status" value="2"/>
</dbReference>
<protein>
    <recommendedName>
        <fullName evidence="1">ADP-ribosyl cyclase/cyclic ADP-ribose hydrolase</fullName>
        <ecNumber evidence="1">3.2.2.6</ecNumber>
    </recommendedName>
</protein>
<comment type="catalytic activity">
    <reaction evidence="6">
        <text>NAD(+) + H2O = ADP-D-ribose + nicotinamide + H(+)</text>
        <dbReference type="Rhea" id="RHEA:16301"/>
        <dbReference type="ChEBI" id="CHEBI:15377"/>
        <dbReference type="ChEBI" id="CHEBI:15378"/>
        <dbReference type="ChEBI" id="CHEBI:17154"/>
        <dbReference type="ChEBI" id="CHEBI:57540"/>
        <dbReference type="ChEBI" id="CHEBI:57967"/>
        <dbReference type="EC" id="3.2.2.6"/>
    </reaction>
    <physiologicalReaction direction="left-to-right" evidence="6">
        <dbReference type="Rhea" id="RHEA:16302"/>
    </physiologicalReaction>
</comment>
<reference evidence="8" key="1">
    <citation type="submission" date="2023-10" db="EMBL/GenBank/DDBJ databases">
        <title>Chromosome-level genome of the transformable northern wattle, Acacia crassicarpa.</title>
        <authorList>
            <person name="Massaro I."/>
            <person name="Sinha N.R."/>
            <person name="Poethig S."/>
            <person name="Leichty A.R."/>
        </authorList>
    </citation>
    <scope>NUCLEOTIDE SEQUENCE</scope>
    <source>
        <strain evidence="8">Acra3RX</strain>
        <tissue evidence="8">Leaf</tissue>
    </source>
</reference>
<keyword evidence="3" id="KW-0677">Repeat</keyword>
<evidence type="ECO:0000256" key="1">
    <source>
        <dbReference type="ARBA" id="ARBA00011982"/>
    </source>
</evidence>
<dbReference type="PANTHER" id="PTHR11017:SF559">
    <property type="entry name" value="DISEASE RESISTANCE PROTEIN CHL1"/>
    <property type="match status" value="1"/>
</dbReference>
<dbReference type="GO" id="GO:0061809">
    <property type="term" value="F:NAD+ nucleosidase activity, cyclic ADP-ribose generating"/>
    <property type="evidence" value="ECO:0007669"/>
    <property type="project" value="UniProtKB-EC"/>
</dbReference>
<dbReference type="SUPFAM" id="SSF52540">
    <property type="entry name" value="P-loop containing nucleoside triphosphate hydrolases"/>
    <property type="match status" value="1"/>
</dbReference>
<accession>A0AAE1MWU9</accession>
<dbReference type="InterPro" id="IPR000157">
    <property type="entry name" value="TIR_dom"/>
</dbReference>
<evidence type="ECO:0000256" key="6">
    <source>
        <dbReference type="ARBA" id="ARBA00047304"/>
    </source>
</evidence>
<proteinExistence type="predicted"/>
<dbReference type="SMART" id="SM00369">
    <property type="entry name" value="LRR_TYP"/>
    <property type="match status" value="2"/>
</dbReference>
<dbReference type="InterPro" id="IPR035897">
    <property type="entry name" value="Toll_tir_struct_dom_sf"/>
</dbReference>
<dbReference type="Gene3D" id="3.40.50.300">
    <property type="entry name" value="P-loop containing nucleotide triphosphate hydrolases"/>
    <property type="match status" value="1"/>
</dbReference>
<dbReference type="InterPro" id="IPR058192">
    <property type="entry name" value="WHD_ROQ1-like"/>
</dbReference>
<dbReference type="Proteomes" id="UP001293593">
    <property type="component" value="Unassembled WGS sequence"/>
</dbReference>
<dbReference type="SUPFAM" id="SSF52058">
    <property type="entry name" value="L domain-like"/>
    <property type="match status" value="1"/>
</dbReference>
<dbReference type="InterPro" id="IPR002182">
    <property type="entry name" value="NB-ARC"/>
</dbReference>
<dbReference type="FunFam" id="1.10.8.430:FF:000002">
    <property type="entry name" value="Disease resistance protein (TIR-NBS-LRR class)"/>
    <property type="match status" value="1"/>
</dbReference>
<dbReference type="SUPFAM" id="SSF52200">
    <property type="entry name" value="Toll/Interleukin receptor TIR domain"/>
    <property type="match status" value="1"/>
</dbReference>
<dbReference type="Pfam" id="PF23282">
    <property type="entry name" value="WHD_ROQ1"/>
    <property type="match status" value="1"/>
</dbReference>
<sequence>MEHPLGGESSTSNSTDESKWKYDVFLSFAGEDTRLRFTSQLDEAFKRSGIKTFRDDVDLERGRDIRQNLFQAIEDSLCAVVVISEKYANSKWCLDELQKILESRNTLHRRVFPIFYDVDPADVRKQEKNFGNALAEHEKKFGKATKKVQNWRNVLFEISNLSGWDTRGKNEADVIKNIVGEVWTYLISKLPSYNDNLVGIDSRVVDLMPLLDVGSNEVRFVGIWSMGGAGKTTLARVVFEKLSNMYEMCCFLANVRETLQREDRVSVQKRILSHLKATDTEILDDYEGRKMIRKLLYGKKVLIVLDDVDNHNQLKNLVESPDWYGEGSRIIITTRDSHVLTALRVTRIYEMKMMKTDESLQLFCNKAFHKDQPEENYSKLTESVVEYAGGLPLALEILGSFLCGRSKAEWIDALDRLKRIPDNNINEVLRISYDGLDEEEKTIFLDIACFFKGWKKKEVILLLKGCDIHSKIGIKVLIEKTLLVETGACTLQMHDLLQELGRYIVRQESPNVGERSRLWEFDDIKEVLENNKGSEKIQAIVVPQKNRIVNIHSEAFSKMSNIRLLIFSLKEFSTVKSPRGLKLSSALKVVRWPNFQLNALPLENPLEKLVHIEMPNSQIKQLGNGIQIMRKLKFINLRNSMNLVETPDFSGIPYLEYLCLSRCKSLVRVHQSLGKLKALAMVELELCMNLEILPRKLETNSLTMLNLRGCEKLAVLPEFEEGMKKLSYIDISWAAITRLPESLESLTSLRDLNLSLCKILNLDDMLLKVTSLTNLSLRNCGLNDGSIPDDFGSLSSLVALDLSWNNFVNLPSGCFSSLFRLRFLSLDSCKSLKSLPRLPPRLFGLHATSCLSMETPLSSDEHIWNLVASLDHECRGRTKYYVISDEDYDDDRPLDETKSAPLRDFFAIIPGRGIPSWFSMDTLEMRWHHCVIEVNIPRDFRDSEWLGIVVCLPVTFFSSMLKIYWSTKAPEDDDFIHKEWGHGTALFSRSDCQCIMVLELNEETCWQHLRGHNNSLHIKFEIYGDRDAELCGCGWRLIRKEEIRQAERCNLNDFNQVTQPQLATPHEVSLPWSVLGYYIRSK</sequence>
<keyword evidence="5" id="KW-0520">NAD</keyword>
<organism evidence="8 9">
    <name type="scientific">Acacia crassicarpa</name>
    <name type="common">northern wattle</name>
    <dbReference type="NCBI Taxonomy" id="499986"/>
    <lineage>
        <taxon>Eukaryota</taxon>
        <taxon>Viridiplantae</taxon>
        <taxon>Streptophyta</taxon>
        <taxon>Embryophyta</taxon>
        <taxon>Tracheophyta</taxon>
        <taxon>Spermatophyta</taxon>
        <taxon>Magnoliopsida</taxon>
        <taxon>eudicotyledons</taxon>
        <taxon>Gunneridae</taxon>
        <taxon>Pentapetalae</taxon>
        <taxon>rosids</taxon>
        <taxon>fabids</taxon>
        <taxon>Fabales</taxon>
        <taxon>Fabaceae</taxon>
        <taxon>Caesalpinioideae</taxon>
        <taxon>mimosoid clade</taxon>
        <taxon>Acacieae</taxon>
        <taxon>Acacia</taxon>
    </lineage>
</organism>
<evidence type="ECO:0000313" key="9">
    <source>
        <dbReference type="Proteomes" id="UP001293593"/>
    </source>
</evidence>
<evidence type="ECO:0000256" key="5">
    <source>
        <dbReference type="ARBA" id="ARBA00023027"/>
    </source>
</evidence>
<dbReference type="InterPro" id="IPR032675">
    <property type="entry name" value="LRR_dom_sf"/>
</dbReference>
<dbReference type="InterPro" id="IPR027417">
    <property type="entry name" value="P-loop_NTPase"/>
</dbReference>